<gene>
    <name evidence="3" type="ORF">IRI77_07875</name>
</gene>
<organism evidence="3 4">
    <name type="scientific">Paludibaculum fermentans</name>
    <dbReference type="NCBI Taxonomy" id="1473598"/>
    <lineage>
        <taxon>Bacteria</taxon>
        <taxon>Pseudomonadati</taxon>
        <taxon>Acidobacteriota</taxon>
        <taxon>Terriglobia</taxon>
        <taxon>Bryobacterales</taxon>
        <taxon>Bryobacteraceae</taxon>
        <taxon>Paludibaculum</taxon>
    </lineage>
</organism>
<accession>A0A7S7NUB1</accession>
<dbReference type="PANTHER" id="PTHR43312:SF1">
    <property type="entry name" value="NADP-DEPENDENT OXIDOREDUCTASE DOMAIN-CONTAINING PROTEIN"/>
    <property type="match status" value="1"/>
</dbReference>
<sequence>MKKVTPRERRTFLKAGGATVAGLLGTTTSVAAAAPAPPQPAMPTRNLGRTGYKTGLFSLGGQAALERPNNDATAVPIIDRALDLGINYIDTSSIYGGKDRWSERYVGQVMKRRRNEAFLASKTKERTRDGSLRMLEESLKLLNTDHLDLWQLHDIGLPEDVEAVFAKGGAMEALLQAREQKLVRYLGVTGHFRPEALVESIRRFPFDTILISLNAADKYHYSFLDELLPLAVEKQMGIIGMKVPGRGRLLSSWTPPPLERQQRSWEGAVIATTPGPLTMREAMSYSLTLPVTTVIVGCDSIAQLEENVQIARAFTPLSDKQMAAIAHRAEPVSKQALFFRFVSRA</sequence>
<dbReference type="SUPFAM" id="SSF51430">
    <property type="entry name" value="NAD(P)-linked oxidoreductase"/>
    <property type="match status" value="1"/>
</dbReference>
<dbReference type="AlphaFoldDB" id="A0A7S7NUB1"/>
<dbReference type="InterPro" id="IPR053135">
    <property type="entry name" value="AKR2_Oxidoreductase"/>
</dbReference>
<feature type="domain" description="NADP-dependent oxidoreductase" evidence="2">
    <location>
        <begin position="55"/>
        <end position="326"/>
    </location>
</feature>
<evidence type="ECO:0000256" key="1">
    <source>
        <dbReference type="SAM" id="SignalP"/>
    </source>
</evidence>
<evidence type="ECO:0000259" key="2">
    <source>
        <dbReference type="Pfam" id="PF00248"/>
    </source>
</evidence>
<evidence type="ECO:0000313" key="4">
    <source>
        <dbReference type="Proteomes" id="UP000593892"/>
    </source>
</evidence>
<proteinExistence type="predicted"/>
<reference evidence="3 4" key="1">
    <citation type="submission" date="2020-10" db="EMBL/GenBank/DDBJ databases">
        <title>Complete genome sequence of Paludibaculum fermentans P105T, a facultatively anaerobic acidobacterium capable of dissimilatory Fe(III) reduction.</title>
        <authorList>
            <person name="Dedysh S.N."/>
            <person name="Beletsky A.V."/>
            <person name="Kulichevskaya I.S."/>
            <person name="Mardanov A.V."/>
            <person name="Ravin N.V."/>
        </authorList>
    </citation>
    <scope>NUCLEOTIDE SEQUENCE [LARGE SCALE GENOMIC DNA]</scope>
    <source>
        <strain evidence="3 4">P105</strain>
    </source>
</reference>
<dbReference type="PANTHER" id="PTHR43312">
    <property type="entry name" value="D-THREO-ALDOSE 1-DEHYDROGENASE"/>
    <property type="match status" value="1"/>
</dbReference>
<evidence type="ECO:0000313" key="3">
    <source>
        <dbReference type="EMBL" id="QOY89861.1"/>
    </source>
</evidence>
<dbReference type="EMBL" id="CP063849">
    <property type="protein sequence ID" value="QOY89861.1"/>
    <property type="molecule type" value="Genomic_DNA"/>
</dbReference>
<dbReference type="Proteomes" id="UP000593892">
    <property type="component" value="Chromosome"/>
</dbReference>
<feature type="signal peptide" evidence="1">
    <location>
        <begin position="1"/>
        <end position="33"/>
    </location>
</feature>
<dbReference type="CDD" id="cd19100">
    <property type="entry name" value="AKR_unchar"/>
    <property type="match status" value="1"/>
</dbReference>
<dbReference type="InterPro" id="IPR006311">
    <property type="entry name" value="TAT_signal"/>
</dbReference>
<dbReference type="Pfam" id="PF00248">
    <property type="entry name" value="Aldo_ket_red"/>
    <property type="match status" value="1"/>
</dbReference>
<dbReference type="PROSITE" id="PS51318">
    <property type="entry name" value="TAT"/>
    <property type="match status" value="1"/>
</dbReference>
<name>A0A7S7NUB1_PALFE</name>
<dbReference type="InterPro" id="IPR036812">
    <property type="entry name" value="NAD(P)_OxRdtase_dom_sf"/>
</dbReference>
<dbReference type="RefSeq" id="WP_194451524.1">
    <property type="nucleotide sequence ID" value="NZ_CP063849.1"/>
</dbReference>
<dbReference type="KEGG" id="pfer:IRI77_07875"/>
<dbReference type="InterPro" id="IPR023210">
    <property type="entry name" value="NADP_OxRdtase_dom"/>
</dbReference>
<dbReference type="Gene3D" id="3.20.20.100">
    <property type="entry name" value="NADP-dependent oxidoreductase domain"/>
    <property type="match status" value="1"/>
</dbReference>
<feature type="chain" id="PRO_5032902223" evidence="1">
    <location>
        <begin position="34"/>
        <end position="345"/>
    </location>
</feature>
<protein>
    <submittedName>
        <fullName evidence="3">Aldo/keto reductase</fullName>
    </submittedName>
</protein>
<keyword evidence="1" id="KW-0732">Signal</keyword>
<keyword evidence="4" id="KW-1185">Reference proteome</keyword>